<evidence type="ECO:0000313" key="2">
    <source>
        <dbReference type="EMBL" id="TSE10828.1"/>
    </source>
</evidence>
<protein>
    <submittedName>
        <fullName evidence="2">VOC family protein</fullName>
    </submittedName>
</protein>
<evidence type="ECO:0000259" key="1">
    <source>
        <dbReference type="PROSITE" id="PS51819"/>
    </source>
</evidence>
<dbReference type="Gene3D" id="3.10.180.10">
    <property type="entry name" value="2,3-Dihydroxybiphenyl 1,2-Dioxygenase, domain 1"/>
    <property type="match status" value="1"/>
</dbReference>
<dbReference type="InterPro" id="IPR037523">
    <property type="entry name" value="VOC_core"/>
</dbReference>
<dbReference type="Pfam" id="PF00903">
    <property type="entry name" value="Glyoxalase"/>
    <property type="match status" value="1"/>
</dbReference>
<accession>A0A554VQR0</accession>
<dbReference type="PROSITE" id="PS51819">
    <property type="entry name" value="VOC"/>
    <property type="match status" value="1"/>
</dbReference>
<evidence type="ECO:0000313" key="3">
    <source>
        <dbReference type="Proteomes" id="UP000318833"/>
    </source>
</evidence>
<dbReference type="SUPFAM" id="SSF54593">
    <property type="entry name" value="Glyoxalase/Bleomycin resistance protein/Dihydroxybiphenyl dioxygenase"/>
    <property type="match status" value="1"/>
</dbReference>
<organism evidence="2 3">
    <name type="scientific">Aquimarina algiphila</name>
    <dbReference type="NCBI Taxonomy" id="2047982"/>
    <lineage>
        <taxon>Bacteria</taxon>
        <taxon>Pseudomonadati</taxon>
        <taxon>Bacteroidota</taxon>
        <taxon>Flavobacteriia</taxon>
        <taxon>Flavobacteriales</taxon>
        <taxon>Flavobacteriaceae</taxon>
        <taxon>Aquimarina</taxon>
    </lineage>
</organism>
<dbReference type="InterPro" id="IPR004360">
    <property type="entry name" value="Glyas_Fos-R_dOase_dom"/>
</dbReference>
<comment type="caution">
    <text evidence="2">The sequence shown here is derived from an EMBL/GenBank/DDBJ whole genome shotgun (WGS) entry which is preliminary data.</text>
</comment>
<reference evidence="2 3" key="1">
    <citation type="submission" date="2019-07" db="EMBL/GenBank/DDBJ databases">
        <title>The draft genome sequence of Aquimarina algiphila M91.</title>
        <authorList>
            <person name="Meng X."/>
        </authorList>
    </citation>
    <scope>NUCLEOTIDE SEQUENCE [LARGE SCALE GENOMIC DNA]</scope>
    <source>
        <strain evidence="2 3">M91</strain>
    </source>
</reference>
<dbReference type="AlphaFoldDB" id="A0A554VQR0"/>
<gene>
    <name evidence="2" type="ORF">FOF46_03015</name>
</gene>
<dbReference type="Proteomes" id="UP000318833">
    <property type="component" value="Unassembled WGS sequence"/>
</dbReference>
<feature type="domain" description="VOC" evidence="1">
    <location>
        <begin position="4"/>
        <end position="118"/>
    </location>
</feature>
<dbReference type="RefSeq" id="WP_143915416.1">
    <property type="nucleotide sequence ID" value="NZ_CANLVC010000006.1"/>
</dbReference>
<sequence>MNLGTFSISLAVKNIDKSISFYTHLGFKVVDGGHLNEGFKDSETMKWRILANSSVKIGLFQGMFNSNILTFNPKDVLKLQEVIKEKGISFIKEAKASDAIKSIILADPDGNQIMLDQH</sequence>
<dbReference type="InterPro" id="IPR029068">
    <property type="entry name" value="Glyas_Bleomycin-R_OHBP_Dase"/>
</dbReference>
<dbReference type="EMBL" id="VLNR01000004">
    <property type="protein sequence ID" value="TSE10828.1"/>
    <property type="molecule type" value="Genomic_DNA"/>
</dbReference>
<keyword evidence="3" id="KW-1185">Reference proteome</keyword>
<dbReference type="CDD" id="cd06587">
    <property type="entry name" value="VOC"/>
    <property type="match status" value="1"/>
</dbReference>
<proteinExistence type="predicted"/>
<name>A0A554VQR0_9FLAO</name>
<dbReference type="OrthoDB" id="2719609at2"/>